<proteinExistence type="predicted"/>
<organism evidence="5">
    <name type="scientific">freshwater metagenome</name>
    <dbReference type="NCBI Taxonomy" id="449393"/>
    <lineage>
        <taxon>unclassified sequences</taxon>
        <taxon>metagenomes</taxon>
        <taxon>ecological metagenomes</taxon>
    </lineage>
</organism>
<accession>A0A6J7RXH0</accession>
<reference evidence="5" key="1">
    <citation type="submission" date="2020-05" db="EMBL/GenBank/DDBJ databases">
        <authorList>
            <person name="Chiriac C."/>
            <person name="Salcher M."/>
            <person name="Ghai R."/>
            <person name="Kavagutti S V."/>
        </authorList>
    </citation>
    <scope>NUCLEOTIDE SEQUENCE</scope>
</reference>
<dbReference type="GO" id="GO:0015628">
    <property type="term" value="P:protein secretion by the type II secretion system"/>
    <property type="evidence" value="ECO:0007669"/>
    <property type="project" value="TreeGrafter"/>
</dbReference>
<dbReference type="InterPro" id="IPR051675">
    <property type="entry name" value="Endo/Exo/Phosphatase_dom_1"/>
</dbReference>
<evidence type="ECO:0000259" key="3">
    <source>
        <dbReference type="SMART" id="SM00278"/>
    </source>
</evidence>
<dbReference type="InterPro" id="IPR019554">
    <property type="entry name" value="Soluble_ligand-bd"/>
</dbReference>
<dbReference type="Gene3D" id="1.10.150.280">
    <property type="entry name" value="AF1531-like domain"/>
    <property type="match status" value="1"/>
</dbReference>
<dbReference type="SMART" id="SM00278">
    <property type="entry name" value="HhH1"/>
    <property type="match status" value="2"/>
</dbReference>
<dbReference type="InterPro" id="IPR010994">
    <property type="entry name" value="RuvA_2-like"/>
</dbReference>
<dbReference type="GO" id="GO:0003677">
    <property type="term" value="F:DNA binding"/>
    <property type="evidence" value="ECO:0007669"/>
    <property type="project" value="InterPro"/>
</dbReference>
<keyword evidence="2" id="KW-0472">Membrane</keyword>
<dbReference type="EMBL" id="CAFBMC010000022">
    <property type="protein sequence ID" value="CAB4894373.1"/>
    <property type="molecule type" value="Genomic_DNA"/>
</dbReference>
<evidence type="ECO:0000256" key="2">
    <source>
        <dbReference type="SAM" id="Phobius"/>
    </source>
</evidence>
<name>A0A6J7RXH0_9ZZZZ</name>
<gene>
    <name evidence="4" type="ORF">UFOPK3495_00602</name>
    <name evidence="5" type="ORF">UFOPK4237_00028</name>
</gene>
<dbReference type="EMBL" id="CAFBPZ010000001">
    <property type="protein sequence ID" value="CAB5032990.1"/>
    <property type="molecule type" value="Genomic_DNA"/>
</dbReference>
<dbReference type="AlphaFoldDB" id="A0A6J7RXH0"/>
<keyword evidence="2" id="KW-0812">Transmembrane</keyword>
<dbReference type="Gene3D" id="3.10.560.10">
    <property type="entry name" value="Outer membrane lipoprotein wza domain like"/>
    <property type="match status" value="1"/>
</dbReference>
<protein>
    <submittedName>
        <fullName evidence="5">Unannotated protein</fullName>
    </submittedName>
</protein>
<evidence type="ECO:0000313" key="4">
    <source>
        <dbReference type="EMBL" id="CAB4894373.1"/>
    </source>
</evidence>
<evidence type="ECO:0000256" key="1">
    <source>
        <dbReference type="SAM" id="MobiDB-lite"/>
    </source>
</evidence>
<keyword evidence="2" id="KW-1133">Transmembrane helix</keyword>
<evidence type="ECO:0000313" key="5">
    <source>
        <dbReference type="EMBL" id="CAB5032990.1"/>
    </source>
</evidence>
<sequence length="268" mass="27766">MSTTKLTRLAQVAEQWLPASPVAKPTPTHSLAPLGLPLVMPEQATHERKIPAMDRRSWRLLAVFAGVAMLFLGWLWMQGRPQPVASVSDVGAAAPLASGSPTSNIAVSDLPASGSPVARSLNAAGEVVVHVAGDVRKPGLLHLPAGSRVAEAISAAGGALNSKAESSVNLARLLVDGEQVMVGVRAQQVSTSQQQGDAQGSGTSTGKVSVNSANQQQLETLPGVGPSLAQRILEYRAANGSFRSVDELDEVSGIGPATLTRLRSLIQL</sequence>
<feature type="domain" description="Helix-hairpin-helix DNA-binding motif class 1" evidence="3">
    <location>
        <begin position="216"/>
        <end position="235"/>
    </location>
</feature>
<feature type="domain" description="Helix-hairpin-helix DNA-binding motif class 1" evidence="3">
    <location>
        <begin position="246"/>
        <end position="265"/>
    </location>
</feature>
<dbReference type="Pfam" id="PF10531">
    <property type="entry name" value="SLBB"/>
    <property type="match status" value="1"/>
</dbReference>
<dbReference type="GO" id="GO:0015627">
    <property type="term" value="C:type II protein secretion system complex"/>
    <property type="evidence" value="ECO:0007669"/>
    <property type="project" value="TreeGrafter"/>
</dbReference>
<feature type="region of interest" description="Disordered" evidence="1">
    <location>
        <begin position="188"/>
        <end position="209"/>
    </location>
</feature>
<dbReference type="PANTHER" id="PTHR21180">
    <property type="entry name" value="ENDONUCLEASE/EXONUCLEASE/PHOSPHATASE FAMILY DOMAIN-CONTAINING PROTEIN 1"/>
    <property type="match status" value="1"/>
</dbReference>
<dbReference type="SUPFAM" id="SSF47781">
    <property type="entry name" value="RuvA domain 2-like"/>
    <property type="match status" value="1"/>
</dbReference>
<dbReference type="InterPro" id="IPR003583">
    <property type="entry name" value="Hlx-hairpin-Hlx_DNA-bd_motif"/>
</dbReference>
<dbReference type="PANTHER" id="PTHR21180:SF32">
    <property type="entry name" value="ENDONUCLEASE_EXONUCLEASE_PHOSPHATASE FAMILY DOMAIN-CONTAINING PROTEIN 1"/>
    <property type="match status" value="1"/>
</dbReference>
<feature type="transmembrane region" description="Helical" evidence="2">
    <location>
        <begin position="58"/>
        <end position="77"/>
    </location>
</feature>
<dbReference type="GO" id="GO:0006281">
    <property type="term" value="P:DNA repair"/>
    <property type="evidence" value="ECO:0007669"/>
    <property type="project" value="InterPro"/>
</dbReference>
<dbReference type="Pfam" id="PF12836">
    <property type="entry name" value="HHH_3"/>
    <property type="match status" value="1"/>
</dbReference>